<protein>
    <recommendedName>
        <fullName evidence="1">G domain-containing protein</fullName>
    </recommendedName>
</protein>
<reference evidence="2 3" key="1">
    <citation type="journal article" name="Sci. Rep.">
        <title>Telomere-to-telomere assembled and centromere annotated genomes of the two main subspecies of the button mushroom Agaricus bisporus reveal especially polymorphic chromosome ends.</title>
        <authorList>
            <person name="Sonnenberg A.S.M."/>
            <person name="Sedaghat-Telgerd N."/>
            <person name="Lavrijssen B."/>
            <person name="Ohm R.A."/>
            <person name="Hendrickx P.M."/>
            <person name="Scholtmeijer K."/>
            <person name="Baars J.J.P."/>
            <person name="van Peer A."/>
        </authorList>
    </citation>
    <scope>NUCLEOTIDE SEQUENCE [LARGE SCALE GENOMIC DNA]</scope>
    <source>
        <strain evidence="2 3">H119_p4</strain>
    </source>
</reference>
<organism evidence="2 3">
    <name type="scientific">Agaricus bisporus var. burnettii</name>
    <dbReference type="NCBI Taxonomy" id="192524"/>
    <lineage>
        <taxon>Eukaryota</taxon>
        <taxon>Fungi</taxon>
        <taxon>Dikarya</taxon>
        <taxon>Basidiomycota</taxon>
        <taxon>Agaricomycotina</taxon>
        <taxon>Agaricomycetes</taxon>
        <taxon>Agaricomycetidae</taxon>
        <taxon>Agaricales</taxon>
        <taxon>Agaricineae</taxon>
        <taxon>Agaricaceae</taxon>
        <taxon>Agaricus</taxon>
    </lineage>
</organism>
<dbReference type="EMBL" id="JABXXO010000014">
    <property type="protein sequence ID" value="KAF7760886.1"/>
    <property type="molecule type" value="Genomic_DNA"/>
</dbReference>
<accession>A0A8H7EWB5</accession>
<evidence type="ECO:0000313" key="3">
    <source>
        <dbReference type="Proteomes" id="UP000629468"/>
    </source>
</evidence>
<dbReference type="Pfam" id="PF01926">
    <property type="entry name" value="MMR_HSR1"/>
    <property type="match status" value="1"/>
</dbReference>
<dbReference type="AlphaFoldDB" id="A0A8H7EWB5"/>
<gene>
    <name evidence="2" type="ORF">Agabi119p4_10295</name>
</gene>
<dbReference type="Proteomes" id="UP000629468">
    <property type="component" value="Unassembled WGS sequence"/>
</dbReference>
<dbReference type="PROSITE" id="PS00675">
    <property type="entry name" value="SIGMA54_INTERACT_1"/>
    <property type="match status" value="1"/>
</dbReference>
<name>A0A8H7EWB5_AGABI</name>
<dbReference type="CDD" id="cd00882">
    <property type="entry name" value="Ras_like_GTPase"/>
    <property type="match status" value="1"/>
</dbReference>
<dbReference type="Gene3D" id="3.40.50.300">
    <property type="entry name" value="P-loop containing nucleotide triphosphate hydrolases"/>
    <property type="match status" value="1"/>
</dbReference>
<sequence length="265" mass="29630">MSSRNVILFGESGSGKSSIVNMLSNDGHLANVSSGAMGCTFESRPFDVDVHGVPMTLWDTAGLDEGDAGRVPKSDAIVQLYNLVRYLSAGVSLLMFVMRAPRIKSAVPQNWKLFHEVICQLKVPIVIAITGLEDLDDMDQWWRDNKGVFQKYGITPVGSACITPSRGKKCGEGHMFDHEYEESRKKVRNLISASHLEVPWKVPAAEWYKTIINEIVETESSCFKSKEIRRQEYQTVFGEAYSKLTKVCEMSESDAQELAKRLRGT</sequence>
<dbReference type="PRINTS" id="PR00449">
    <property type="entry name" value="RASTRNSFRMNG"/>
</dbReference>
<dbReference type="InterPro" id="IPR025662">
    <property type="entry name" value="Sigma_54_int_dom_ATP-bd_1"/>
</dbReference>
<dbReference type="InterPro" id="IPR006073">
    <property type="entry name" value="GTP-bd"/>
</dbReference>
<proteinExistence type="predicted"/>
<evidence type="ECO:0000313" key="2">
    <source>
        <dbReference type="EMBL" id="KAF7760886.1"/>
    </source>
</evidence>
<feature type="domain" description="G" evidence="1">
    <location>
        <begin position="6"/>
        <end position="103"/>
    </location>
</feature>
<dbReference type="InterPro" id="IPR027417">
    <property type="entry name" value="P-loop_NTPase"/>
</dbReference>
<comment type="caution">
    <text evidence="2">The sequence shown here is derived from an EMBL/GenBank/DDBJ whole genome shotgun (WGS) entry which is preliminary data.</text>
</comment>
<dbReference type="SUPFAM" id="SSF52540">
    <property type="entry name" value="P-loop containing nucleoside triphosphate hydrolases"/>
    <property type="match status" value="1"/>
</dbReference>
<evidence type="ECO:0000259" key="1">
    <source>
        <dbReference type="Pfam" id="PF01926"/>
    </source>
</evidence>
<dbReference type="GO" id="GO:0005525">
    <property type="term" value="F:GTP binding"/>
    <property type="evidence" value="ECO:0007669"/>
    <property type="project" value="InterPro"/>
</dbReference>